<keyword evidence="1" id="KW-0521">NADP</keyword>
<dbReference type="InterPro" id="IPR051603">
    <property type="entry name" value="Zinc-ADH_QOR/CCCR"/>
</dbReference>
<dbReference type="PANTHER" id="PTHR44154">
    <property type="entry name" value="QUINONE OXIDOREDUCTASE"/>
    <property type="match status" value="1"/>
</dbReference>
<evidence type="ECO:0000313" key="4">
    <source>
        <dbReference type="Proteomes" id="UP000034196"/>
    </source>
</evidence>
<keyword evidence="4" id="KW-1185">Reference proteome</keyword>
<feature type="domain" description="Enoyl reductase (ER)" evidence="2">
    <location>
        <begin position="49"/>
        <end position="415"/>
    </location>
</feature>
<dbReference type="OrthoDB" id="9790818at2"/>
<gene>
    <name evidence="3" type="ORF">WN71_009165</name>
</gene>
<dbReference type="SMART" id="SM00829">
    <property type="entry name" value="PKS_ER"/>
    <property type="match status" value="1"/>
</dbReference>
<dbReference type="NCBIfam" id="TIGR01751">
    <property type="entry name" value="crot-CoA-red"/>
    <property type="match status" value="1"/>
</dbReference>
<reference evidence="3" key="1">
    <citation type="submission" date="2016-10" db="EMBL/GenBank/DDBJ databases">
        <title>Genome sequence of Streptomyces mangrovisoli MUSC 149.</title>
        <authorList>
            <person name="Lee L.-H."/>
            <person name="Ser H.-L."/>
        </authorList>
    </citation>
    <scope>NUCLEOTIDE SEQUENCE [LARGE SCALE GENOMIC DNA]</scope>
    <source>
        <strain evidence="3">MUSC 149</strain>
    </source>
</reference>
<dbReference type="SUPFAM" id="SSF51735">
    <property type="entry name" value="NAD(P)-binding Rossmann-fold domains"/>
    <property type="match status" value="1"/>
</dbReference>
<name>A0A1J4P415_9ACTN</name>
<dbReference type="InterPro" id="IPR010085">
    <property type="entry name" value="Crot_CoA_red"/>
</dbReference>
<dbReference type="GO" id="GO:0043880">
    <property type="term" value="F:crotonyl-CoA reductase activity"/>
    <property type="evidence" value="ECO:0007669"/>
    <property type="project" value="InterPro"/>
</dbReference>
<dbReference type="PANTHER" id="PTHR44154:SF1">
    <property type="entry name" value="QUINONE OXIDOREDUCTASE"/>
    <property type="match status" value="1"/>
</dbReference>
<dbReference type="SUPFAM" id="SSF50129">
    <property type="entry name" value="GroES-like"/>
    <property type="match status" value="1"/>
</dbReference>
<dbReference type="InterPro" id="IPR013154">
    <property type="entry name" value="ADH-like_N"/>
</dbReference>
<accession>A0A1J4P415</accession>
<dbReference type="AlphaFoldDB" id="A0A1J4P415"/>
<dbReference type="InterPro" id="IPR011032">
    <property type="entry name" value="GroES-like_sf"/>
</dbReference>
<dbReference type="Pfam" id="PF00107">
    <property type="entry name" value="ADH_zinc_N"/>
    <property type="match status" value="1"/>
</dbReference>
<comment type="caution">
    <text evidence="3">The sequence shown here is derived from an EMBL/GenBank/DDBJ whole genome shotgun (WGS) entry which is preliminary data.</text>
</comment>
<dbReference type="InterPro" id="IPR036291">
    <property type="entry name" value="NAD(P)-bd_dom_sf"/>
</dbReference>
<dbReference type="RefSeq" id="WP_046591494.1">
    <property type="nucleotide sequence ID" value="NZ_LAVA02000018.1"/>
</dbReference>
<sequence>MDEIISAVLAGDASPRDIAGLPLPQSYRGAVVRREDATMFEGLPSREKDPRKSLHVQEVPVPELGPGEALVAVMASSVNYNSVWTSIFEPLSTFGFLERYGKLSELTKRHDLPYHIIGSDLAGVVLRTGPGVNAWKPGDEVVAHCLSVELESSDGHNDTMLDPEQRIWGFETNFGGLAELALVKSNQLMPKPQHLSWEEAAAPGLVNSTAYRQLVSRNGAGMKQGDNVLIWGASGGLGSYATQFALAGGANPICVVSSPEKADICRAMGARNVIDRNAEGYRFWKDEQTQDPREWKRFGKRIRELTGGEDIDIVFEHPGRETFGASVFVTRKGGTITTCASTSGYMHEYDNRYLWMSLKRIIGSHFANYREAWEANRVIAKGKIHPTLSKVYSLEDTGQAAHDVHRNLHQGKVGVLCLAPEEGLGVRNHELRAEHLDAINRFRRIEGQEK</sequence>
<dbReference type="Gene3D" id="3.90.180.10">
    <property type="entry name" value="Medium-chain alcohol dehydrogenases, catalytic domain"/>
    <property type="match status" value="2"/>
</dbReference>
<dbReference type="InterPro" id="IPR020843">
    <property type="entry name" value="ER"/>
</dbReference>
<evidence type="ECO:0000256" key="1">
    <source>
        <dbReference type="ARBA" id="ARBA00022857"/>
    </source>
</evidence>
<dbReference type="Pfam" id="PF08240">
    <property type="entry name" value="ADH_N"/>
    <property type="match status" value="1"/>
</dbReference>
<dbReference type="STRING" id="1428628.WN71_009165"/>
<dbReference type="EMBL" id="LAVA02000018">
    <property type="protein sequence ID" value="OIJ68198.1"/>
    <property type="molecule type" value="Genomic_DNA"/>
</dbReference>
<evidence type="ECO:0000313" key="3">
    <source>
        <dbReference type="EMBL" id="OIJ68198.1"/>
    </source>
</evidence>
<protein>
    <submittedName>
        <fullName evidence="3">Crotonyl-CoA carboxylase/reductase</fullName>
    </submittedName>
</protein>
<organism evidence="3 4">
    <name type="scientific">Streptomyces mangrovisoli</name>
    <dbReference type="NCBI Taxonomy" id="1428628"/>
    <lineage>
        <taxon>Bacteria</taxon>
        <taxon>Bacillati</taxon>
        <taxon>Actinomycetota</taxon>
        <taxon>Actinomycetes</taxon>
        <taxon>Kitasatosporales</taxon>
        <taxon>Streptomycetaceae</taxon>
        <taxon>Streptomyces</taxon>
    </lineage>
</organism>
<evidence type="ECO:0000259" key="2">
    <source>
        <dbReference type="SMART" id="SM00829"/>
    </source>
</evidence>
<dbReference type="InterPro" id="IPR013149">
    <property type="entry name" value="ADH-like_C"/>
</dbReference>
<proteinExistence type="predicted"/>
<dbReference type="Proteomes" id="UP000034196">
    <property type="component" value="Unassembled WGS sequence"/>
</dbReference>